<evidence type="ECO:0000259" key="2">
    <source>
        <dbReference type="PROSITE" id="PS50234"/>
    </source>
</evidence>
<dbReference type="SUPFAM" id="SSF51294">
    <property type="entry name" value="Hedgehog/intein (Hint) domain"/>
    <property type="match status" value="1"/>
</dbReference>
<dbReference type="Gene3D" id="3.40.50.410">
    <property type="entry name" value="von Willebrand factor, type A domain"/>
    <property type="match status" value="1"/>
</dbReference>
<dbReference type="AlphaFoldDB" id="A0A9W9CY67"/>
<dbReference type="EMBL" id="JAPEVB010000002">
    <property type="protein sequence ID" value="KAJ4393236.1"/>
    <property type="molecule type" value="Genomic_DNA"/>
</dbReference>
<dbReference type="Pfam" id="PF14624">
    <property type="entry name" value="Vwaint"/>
    <property type="match status" value="1"/>
</dbReference>
<dbReference type="OrthoDB" id="10264538at2759"/>
<protein>
    <recommendedName>
        <fullName evidence="2">VWFA domain-containing protein</fullName>
    </recommendedName>
</protein>
<dbReference type="InterPro" id="IPR002035">
    <property type="entry name" value="VWF_A"/>
</dbReference>
<feature type="domain" description="VWFA" evidence="2">
    <location>
        <begin position="72"/>
        <end position="260"/>
    </location>
</feature>
<dbReference type="Pfam" id="PF14623">
    <property type="entry name" value="Vint"/>
    <property type="match status" value="1"/>
</dbReference>
<gene>
    <name evidence="3" type="ORF">N0V93_002444</name>
</gene>
<dbReference type="PANTHER" id="PTHR10579">
    <property type="entry name" value="CALCIUM-ACTIVATED CHLORIDE CHANNEL REGULATOR"/>
    <property type="match status" value="1"/>
</dbReference>
<dbReference type="SMART" id="SM00327">
    <property type="entry name" value="VWA"/>
    <property type="match status" value="1"/>
</dbReference>
<dbReference type="InterPro" id="IPR039510">
    <property type="entry name" value="Vint_dom"/>
</dbReference>
<reference evidence="3" key="1">
    <citation type="submission" date="2022-10" db="EMBL/GenBank/DDBJ databases">
        <title>Tapping the CABI collections for fungal endophytes: first genome assemblies for Collariella, Neodidymelliopsis, Ascochyta clinopodiicola, Didymella pomorum, Didymosphaeria variabile, Neocosmospora piperis and Neocucurbitaria cava.</title>
        <authorList>
            <person name="Hill R."/>
        </authorList>
    </citation>
    <scope>NUCLEOTIDE SEQUENCE</scope>
    <source>
        <strain evidence="3">IMI 355082</strain>
    </source>
</reference>
<evidence type="ECO:0000313" key="4">
    <source>
        <dbReference type="Proteomes" id="UP001140453"/>
    </source>
</evidence>
<dbReference type="PANTHER" id="PTHR10579:SF156">
    <property type="entry name" value="VWFA DOMAIN-CONTAINING PROTEIN"/>
    <property type="match status" value="1"/>
</dbReference>
<feature type="region of interest" description="Disordered" evidence="1">
    <location>
        <begin position="1"/>
        <end position="21"/>
    </location>
</feature>
<dbReference type="InterPro" id="IPR036465">
    <property type="entry name" value="vWFA_dom_sf"/>
</dbReference>
<evidence type="ECO:0000256" key="1">
    <source>
        <dbReference type="SAM" id="MobiDB-lite"/>
    </source>
</evidence>
<dbReference type="InterPro" id="IPR036844">
    <property type="entry name" value="Hint_dom_sf"/>
</dbReference>
<proteinExistence type="predicted"/>
<dbReference type="Pfam" id="PF00092">
    <property type="entry name" value="VWA"/>
    <property type="match status" value="1"/>
</dbReference>
<keyword evidence="4" id="KW-1185">Reference proteome</keyword>
<feature type="region of interest" description="Disordered" evidence="1">
    <location>
        <begin position="410"/>
        <end position="433"/>
    </location>
</feature>
<name>A0A9W9CY67_9PEZI</name>
<dbReference type="InterPro" id="IPR051266">
    <property type="entry name" value="CLCR"/>
</dbReference>
<evidence type="ECO:0000313" key="3">
    <source>
        <dbReference type="EMBL" id="KAJ4393236.1"/>
    </source>
</evidence>
<dbReference type="InterPro" id="IPR032838">
    <property type="entry name" value="Vwaint_dom"/>
</dbReference>
<dbReference type="PROSITE" id="PS50234">
    <property type="entry name" value="VWFA"/>
    <property type="match status" value="1"/>
</dbReference>
<organism evidence="3 4">
    <name type="scientific">Gnomoniopsis smithogilvyi</name>
    <dbReference type="NCBI Taxonomy" id="1191159"/>
    <lineage>
        <taxon>Eukaryota</taxon>
        <taxon>Fungi</taxon>
        <taxon>Dikarya</taxon>
        <taxon>Ascomycota</taxon>
        <taxon>Pezizomycotina</taxon>
        <taxon>Sordariomycetes</taxon>
        <taxon>Sordariomycetidae</taxon>
        <taxon>Diaporthales</taxon>
        <taxon>Gnomoniaceae</taxon>
        <taxon>Gnomoniopsis</taxon>
    </lineage>
</organism>
<accession>A0A9W9CY67</accession>
<comment type="caution">
    <text evidence="3">The sequence shown here is derived from an EMBL/GenBank/DDBJ whole genome shotgun (WGS) entry which is preliminary data.</text>
</comment>
<dbReference type="SUPFAM" id="SSF53300">
    <property type="entry name" value="vWA-like"/>
    <property type="match status" value="1"/>
</dbReference>
<dbReference type="Proteomes" id="UP001140453">
    <property type="component" value="Unassembled WGS sequence"/>
</dbReference>
<sequence>MTRIRSVYMPADGEDDTAPPAYNHTYIHPQTATEPQGAKVEIRPLPDNKGLIVTVEPPLVPQNEKLSHTPCDIVLVIDVSGSMSTEARIPGSSDKESTGLSVLDLVKHACRTILSTLDAGDRLAIITFSNSATEVQELTVMNDANKKTAEENINKIYVQGATNLWAGLRKGIECLSSQANTSRVPAVMLLTDGLPNHMCPPAGYVPALRAMGNIRPTIHTFGFGYQLRSGLLKSIAEFGRGNYSFIPDTGMIGTVFVHAVAHLQSTFAANAVLNLVCPDHITIEQAAGPSVDQHQPQLVGGSHNYHLAIPLGNIQYGQSRDIFLRWKSDAQKEELKVVESIQASLKYELGTNTKYTYCTRHSSASESAYTPAEIAYHVSRHKILAFLASLFPIDPLGEHRACILAAPTRKHVGSGKSGGLRQGENNEGSGDEPLRHKQEELRQLAATLPAAEFPNDPQCASLMHDLVSPEPFGQISMALSKQEYFERWGQHYLPSIHGAHARQLCNSFKDPGPLQYGVKSSLFIKCRNALDKAFDDLPPPAPSILPNHQLFTRAIGQSSTQSMYTMMGGSSAMAPDGGDLLRSQAYTTMHSGRSLRLTASMRDWNNPSGPCFAGRTLVTLAKGTKIRISALRKGMVVATPLGPRIVAVVLVTPVRRVDMVKLQGVLVTPWHPVALLCGAGDSDDSSGWLFPCHASRDRVNYTGCIYSVLLQEDPNIDAHAILLGGGSRGMPLWGVTLGHGLLTGPDVRAHHFFGDYRRVVNNIKRLQITSGERIVTGGTKRSPKTGLVCGFEAYTCKKGVRG</sequence>